<comment type="caution">
    <text evidence="2">The sequence shown here is derived from an EMBL/GenBank/DDBJ whole genome shotgun (WGS) entry which is preliminary data.</text>
</comment>
<dbReference type="AlphaFoldDB" id="A0A1F6C1T8"/>
<organism evidence="2 3">
    <name type="scientific">Candidatus Jorgensenbacteria bacterium RIFCSPLOWO2_12_FULL_42_11</name>
    <dbReference type="NCBI Taxonomy" id="1798473"/>
    <lineage>
        <taxon>Bacteria</taxon>
        <taxon>Candidatus Joergenseniibacteriota</taxon>
    </lineage>
</organism>
<gene>
    <name evidence="2" type="ORF">A3G50_01305</name>
</gene>
<dbReference type="STRING" id="1798473.A3G50_01305"/>
<keyword evidence="1" id="KW-0812">Transmembrane</keyword>
<evidence type="ECO:0000313" key="3">
    <source>
        <dbReference type="Proteomes" id="UP000176633"/>
    </source>
</evidence>
<evidence type="ECO:0000256" key="1">
    <source>
        <dbReference type="SAM" id="Phobius"/>
    </source>
</evidence>
<evidence type="ECO:0000313" key="2">
    <source>
        <dbReference type="EMBL" id="OGG43175.1"/>
    </source>
</evidence>
<dbReference type="Proteomes" id="UP000176633">
    <property type="component" value="Unassembled WGS sequence"/>
</dbReference>
<sequence>MENIINQILNIRNLIIDLFSPYFGWIKFASLTISGLLLWGIIYCVKKLGFVNMKIEQYMDVLKVGDLEKHRSLVAWRQIQKKMRLGDEASLKSAITDADRILDELLKISGYIGNDTDERLAQLDSAKLSNISDVWSAHKIKQRILKEKDFHINKQEAELLINIYKKSFQEFELID</sequence>
<keyword evidence="1" id="KW-0472">Membrane</keyword>
<proteinExistence type="predicted"/>
<feature type="transmembrane region" description="Helical" evidence="1">
    <location>
        <begin position="22"/>
        <end position="45"/>
    </location>
</feature>
<accession>A0A1F6C1T8</accession>
<name>A0A1F6C1T8_9BACT</name>
<protein>
    <submittedName>
        <fullName evidence="2">Uncharacterized protein</fullName>
    </submittedName>
</protein>
<dbReference type="EMBL" id="MFKM01000021">
    <property type="protein sequence ID" value="OGG43175.1"/>
    <property type="molecule type" value="Genomic_DNA"/>
</dbReference>
<keyword evidence="1" id="KW-1133">Transmembrane helix</keyword>
<reference evidence="2 3" key="1">
    <citation type="journal article" date="2016" name="Nat. Commun.">
        <title>Thousands of microbial genomes shed light on interconnected biogeochemical processes in an aquifer system.</title>
        <authorList>
            <person name="Anantharaman K."/>
            <person name="Brown C.T."/>
            <person name="Hug L.A."/>
            <person name="Sharon I."/>
            <person name="Castelle C.J."/>
            <person name="Probst A.J."/>
            <person name="Thomas B.C."/>
            <person name="Singh A."/>
            <person name="Wilkins M.J."/>
            <person name="Karaoz U."/>
            <person name="Brodie E.L."/>
            <person name="Williams K.H."/>
            <person name="Hubbard S.S."/>
            <person name="Banfield J.F."/>
        </authorList>
    </citation>
    <scope>NUCLEOTIDE SEQUENCE [LARGE SCALE GENOMIC DNA]</scope>
</reference>